<keyword evidence="3 5" id="KW-0269">Exonuclease</keyword>
<dbReference type="AlphaFoldDB" id="A0AA41XGJ7"/>
<sequence>MSTTTTRGFATIDFETSGLAPSSGARALEIAVVHSDPDGAVIGSWDTLIAGDGPVGRSDIHRISRSTLEHAPSFADIAPELLELLSGRVIVAHNAGFDLRFLAAELDLIGHRPWPAPAALCTQRLARTYLPGSRRSLAHLCEVFGIELEGAHRASVDARATAQLLECYLANTADRSGFDALLDRAAARPLAPLPARGTRWHPREHAASSVWPAFAP</sequence>
<evidence type="ECO:0000256" key="3">
    <source>
        <dbReference type="ARBA" id="ARBA00022839"/>
    </source>
</evidence>
<dbReference type="Proteomes" id="UP001165587">
    <property type="component" value="Unassembled WGS sequence"/>
</dbReference>
<reference evidence="5" key="1">
    <citation type="submission" date="2022-08" db="EMBL/GenBank/DDBJ databases">
        <authorList>
            <person name="Deng Y."/>
            <person name="Han X.-F."/>
            <person name="Zhang Y.-Q."/>
        </authorList>
    </citation>
    <scope>NUCLEOTIDE SEQUENCE</scope>
    <source>
        <strain evidence="5">CPCC 203407</strain>
    </source>
</reference>
<dbReference type="GO" id="GO:0005829">
    <property type="term" value="C:cytosol"/>
    <property type="evidence" value="ECO:0007669"/>
    <property type="project" value="TreeGrafter"/>
</dbReference>
<protein>
    <submittedName>
        <fullName evidence="5">3'-5' exonuclease</fullName>
    </submittedName>
</protein>
<keyword evidence="1" id="KW-0540">Nuclease</keyword>
<evidence type="ECO:0000259" key="4">
    <source>
        <dbReference type="SMART" id="SM00479"/>
    </source>
</evidence>
<dbReference type="FunFam" id="3.30.420.10:FF:000045">
    <property type="entry name" value="3'-5' exonuclease DinG"/>
    <property type="match status" value="1"/>
</dbReference>
<organism evidence="5 6">
    <name type="scientific">Herbiconiux oxytropis</name>
    <dbReference type="NCBI Taxonomy" id="2970915"/>
    <lineage>
        <taxon>Bacteria</taxon>
        <taxon>Bacillati</taxon>
        <taxon>Actinomycetota</taxon>
        <taxon>Actinomycetes</taxon>
        <taxon>Micrococcales</taxon>
        <taxon>Microbacteriaceae</taxon>
        <taxon>Herbiconiux</taxon>
    </lineage>
</organism>
<keyword evidence="2" id="KW-0378">Hydrolase</keyword>
<name>A0AA41XGJ7_9MICO</name>
<dbReference type="InterPro" id="IPR012337">
    <property type="entry name" value="RNaseH-like_sf"/>
</dbReference>
<dbReference type="CDD" id="cd06127">
    <property type="entry name" value="DEDDh"/>
    <property type="match status" value="1"/>
</dbReference>
<dbReference type="PANTHER" id="PTHR30231:SF4">
    <property type="entry name" value="PROTEIN NEN2"/>
    <property type="match status" value="1"/>
</dbReference>
<dbReference type="GO" id="GO:0008408">
    <property type="term" value="F:3'-5' exonuclease activity"/>
    <property type="evidence" value="ECO:0007669"/>
    <property type="project" value="TreeGrafter"/>
</dbReference>
<feature type="domain" description="Exonuclease" evidence="4">
    <location>
        <begin position="8"/>
        <end position="174"/>
    </location>
</feature>
<dbReference type="InterPro" id="IPR013520">
    <property type="entry name" value="Ribonucl_H"/>
</dbReference>
<evidence type="ECO:0000256" key="2">
    <source>
        <dbReference type="ARBA" id="ARBA00022801"/>
    </source>
</evidence>
<dbReference type="SUPFAM" id="SSF53098">
    <property type="entry name" value="Ribonuclease H-like"/>
    <property type="match status" value="1"/>
</dbReference>
<comment type="caution">
    <text evidence="5">The sequence shown here is derived from an EMBL/GenBank/DDBJ whole genome shotgun (WGS) entry which is preliminary data.</text>
</comment>
<dbReference type="EMBL" id="JANLCK010000014">
    <property type="protein sequence ID" value="MCS5727771.1"/>
    <property type="molecule type" value="Genomic_DNA"/>
</dbReference>
<dbReference type="InterPro" id="IPR036397">
    <property type="entry name" value="RNaseH_sf"/>
</dbReference>
<dbReference type="SMART" id="SM00479">
    <property type="entry name" value="EXOIII"/>
    <property type="match status" value="1"/>
</dbReference>
<dbReference type="Pfam" id="PF00929">
    <property type="entry name" value="RNase_T"/>
    <property type="match status" value="1"/>
</dbReference>
<dbReference type="Gene3D" id="3.30.420.10">
    <property type="entry name" value="Ribonuclease H-like superfamily/Ribonuclease H"/>
    <property type="match status" value="1"/>
</dbReference>
<dbReference type="GO" id="GO:0003676">
    <property type="term" value="F:nucleic acid binding"/>
    <property type="evidence" value="ECO:0007669"/>
    <property type="project" value="InterPro"/>
</dbReference>
<evidence type="ECO:0000256" key="1">
    <source>
        <dbReference type="ARBA" id="ARBA00022722"/>
    </source>
</evidence>
<evidence type="ECO:0000313" key="6">
    <source>
        <dbReference type="Proteomes" id="UP001165587"/>
    </source>
</evidence>
<dbReference type="RefSeq" id="WP_259530809.1">
    <property type="nucleotide sequence ID" value="NZ_JANLCK010000014.1"/>
</dbReference>
<gene>
    <name evidence="5" type="ORF">N1028_17890</name>
</gene>
<dbReference type="PANTHER" id="PTHR30231">
    <property type="entry name" value="DNA POLYMERASE III SUBUNIT EPSILON"/>
    <property type="match status" value="1"/>
</dbReference>
<accession>A0AA41XGJ7</accession>
<evidence type="ECO:0000313" key="5">
    <source>
        <dbReference type="EMBL" id="MCS5727771.1"/>
    </source>
</evidence>
<keyword evidence="6" id="KW-1185">Reference proteome</keyword>
<proteinExistence type="predicted"/>